<sequence>MLPILILLLPESVEQLVHEPVETLISLLLTQRLLDSTLHTLELVYD</sequence>
<keyword evidence="2" id="KW-1185">Reference proteome</keyword>
<proteinExistence type="predicted"/>
<accession>A0A7J9AY45</accession>
<name>A0A7J9AY45_9ROSI</name>
<protein>
    <submittedName>
        <fullName evidence="1">Uncharacterized protein</fullName>
    </submittedName>
</protein>
<evidence type="ECO:0000313" key="1">
    <source>
        <dbReference type="EMBL" id="MBA0728882.1"/>
    </source>
</evidence>
<comment type="caution">
    <text evidence="1">The sequence shown here is derived from an EMBL/GenBank/DDBJ whole genome shotgun (WGS) entry which is preliminary data.</text>
</comment>
<dbReference type="EMBL" id="JABEZV010000048">
    <property type="protein sequence ID" value="MBA0728882.1"/>
    <property type="molecule type" value="Genomic_DNA"/>
</dbReference>
<gene>
    <name evidence="1" type="ORF">Golax_023196</name>
</gene>
<dbReference type="AlphaFoldDB" id="A0A7J9AY45"/>
<dbReference type="Proteomes" id="UP000593574">
    <property type="component" value="Unassembled WGS sequence"/>
</dbReference>
<reference evidence="1 2" key="1">
    <citation type="journal article" date="2019" name="Genome Biol. Evol.">
        <title>Insights into the evolution of the New World diploid cottons (Gossypium, subgenus Houzingenia) based on genome sequencing.</title>
        <authorList>
            <person name="Grover C.E."/>
            <person name="Arick M.A. 2nd"/>
            <person name="Thrash A."/>
            <person name="Conover J.L."/>
            <person name="Sanders W.S."/>
            <person name="Peterson D.G."/>
            <person name="Frelichowski J.E."/>
            <person name="Scheffler J.A."/>
            <person name="Scheffler B.E."/>
            <person name="Wendel J.F."/>
        </authorList>
    </citation>
    <scope>NUCLEOTIDE SEQUENCE [LARGE SCALE GENOMIC DNA]</scope>
    <source>
        <strain evidence="1">4</strain>
        <tissue evidence="1">Leaf</tissue>
    </source>
</reference>
<organism evidence="1 2">
    <name type="scientific">Gossypium laxum</name>
    <dbReference type="NCBI Taxonomy" id="34288"/>
    <lineage>
        <taxon>Eukaryota</taxon>
        <taxon>Viridiplantae</taxon>
        <taxon>Streptophyta</taxon>
        <taxon>Embryophyta</taxon>
        <taxon>Tracheophyta</taxon>
        <taxon>Spermatophyta</taxon>
        <taxon>Magnoliopsida</taxon>
        <taxon>eudicotyledons</taxon>
        <taxon>Gunneridae</taxon>
        <taxon>Pentapetalae</taxon>
        <taxon>rosids</taxon>
        <taxon>malvids</taxon>
        <taxon>Malvales</taxon>
        <taxon>Malvaceae</taxon>
        <taxon>Malvoideae</taxon>
        <taxon>Gossypium</taxon>
    </lineage>
</organism>
<evidence type="ECO:0000313" key="2">
    <source>
        <dbReference type="Proteomes" id="UP000593574"/>
    </source>
</evidence>